<sequence>MRKFHHYIAIEQLSFHMKSTRCFFIIVLMALAKIGLAQVREVSISYDGVHGYDSALGQVLEWSSLKEEPRVRSSDKPPEGLRLRWLGTSGFELGDNKTTILIDPFVSRPSISNPLAPLIIDTTAVDELILKPMGDRNVDAILVSHAHADHVMDVPLVLSRSTTTDHSPLLVGDPNTVALVESYHLSAKTRLLAFDDGVVHYLIGQFGDFTVEAVRSLHPQYDFLPWRGPEGEIEGHPPFTGFDYLSYRNIAIAYIISYRGLKFVFCDGAILQ</sequence>
<dbReference type="EMBL" id="UINC01018577">
    <property type="protein sequence ID" value="SVA78158.1"/>
    <property type="molecule type" value="Genomic_DNA"/>
</dbReference>
<evidence type="ECO:0000313" key="2">
    <source>
        <dbReference type="EMBL" id="SVA78158.1"/>
    </source>
</evidence>
<name>A0A381YM62_9ZZZZ</name>
<accession>A0A381YM62</accession>
<dbReference type="SUPFAM" id="SSF56281">
    <property type="entry name" value="Metallo-hydrolase/oxidoreductase"/>
    <property type="match status" value="1"/>
</dbReference>
<dbReference type="PANTHER" id="PTHR43546:SF3">
    <property type="entry name" value="UPF0173 METAL-DEPENDENT HYDROLASE MJ1163"/>
    <property type="match status" value="1"/>
</dbReference>
<protein>
    <recommendedName>
        <fullName evidence="1">Metallo-beta-lactamase domain-containing protein</fullName>
    </recommendedName>
</protein>
<dbReference type="InterPro" id="IPR050114">
    <property type="entry name" value="UPF0173_UPF0282_UlaG_hydrolase"/>
</dbReference>
<proteinExistence type="predicted"/>
<reference evidence="2" key="1">
    <citation type="submission" date="2018-05" db="EMBL/GenBank/DDBJ databases">
        <authorList>
            <person name="Lanie J.A."/>
            <person name="Ng W.-L."/>
            <person name="Kazmierczak K.M."/>
            <person name="Andrzejewski T.M."/>
            <person name="Davidsen T.M."/>
            <person name="Wayne K.J."/>
            <person name="Tettelin H."/>
            <person name="Glass J.I."/>
            <person name="Rusch D."/>
            <person name="Podicherti R."/>
            <person name="Tsui H.-C.T."/>
            <person name="Winkler M.E."/>
        </authorList>
    </citation>
    <scope>NUCLEOTIDE SEQUENCE</scope>
</reference>
<dbReference type="PANTHER" id="PTHR43546">
    <property type="entry name" value="UPF0173 METAL-DEPENDENT HYDROLASE MJ1163-RELATED"/>
    <property type="match status" value="1"/>
</dbReference>
<dbReference type="AlphaFoldDB" id="A0A381YM62"/>
<dbReference type="InterPro" id="IPR036866">
    <property type="entry name" value="RibonucZ/Hydroxyglut_hydro"/>
</dbReference>
<dbReference type="Pfam" id="PF00753">
    <property type="entry name" value="Lactamase_B"/>
    <property type="match status" value="1"/>
</dbReference>
<evidence type="ECO:0000259" key="1">
    <source>
        <dbReference type="Pfam" id="PF00753"/>
    </source>
</evidence>
<organism evidence="2">
    <name type="scientific">marine metagenome</name>
    <dbReference type="NCBI Taxonomy" id="408172"/>
    <lineage>
        <taxon>unclassified sequences</taxon>
        <taxon>metagenomes</taxon>
        <taxon>ecological metagenomes</taxon>
    </lineage>
</organism>
<feature type="non-terminal residue" evidence="2">
    <location>
        <position position="272"/>
    </location>
</feature>
<feature type="domain" description="Metallo-beta-lactamase" evidence="1">
    <location>
        <begin position="93"/>
        <end position="165"/>
    </location>
</feature>
<dbReference type="InterPro" id="IPR001279">
    <property type="entry name" value="Metallo-B-lactamas"/>
</dbReference>
<dbReference type="Gene3D" id="3.60.15.10">
    <property type="entry name" value="Ribonuclease Z/Hydroxyacylglutathione hydrolase-like"/>
    <property type="match status" value="1"/>
</dbReference>
<gene>
    <name evidence="2" type="ORF">METZ01_LOCUS131012</name>
</gene>